<comment type="caution">
    <text evidence="2">The sequence shown here is derived from an EMBL/GenBank/DDBJ whole genome shotgun (WGS) entry which is preliminary data.</text>
</comment>
<accession>A0A5E4A3G0</accession>
<gene>
    <name evidence="2" type="ORF">MONAX_5E012026</name>
</gene>
<dbReference type="EMBL" id="CABDUW010000006">
    <property type="protein sequence ID" value="VTJ51569.1"/>
    <property type="molecule type" value="Genomic_DNA"/>
</dbReference>
<dbReference type="Proteomes" id="UP000335636">
    <property type="component" value="Unassembled WGS sequence"/>
</dbReference>
<proteinExistence type="predicted"/>
<dbReference type="AlphaFoldDB" id="A0A5E4A3G0"/>
<evidence type="ECO:0000256" key="1">
    <source>
        <dbReference type="SAM" id="MobiDB-lite"/>
    </source>
</evidence>
<keyword evidence="3" id="KW-1185">Reference proteome</keyword>
<evidence type="ECO:0000313" key="2">
    <source>
        <dbReference type="EMBL" id="VTJ51569.1"/>
    </source>
</evidence>
<sequence length="100" mass="10351">MCSGSQLADQEGPQKSVWEALGLRGLPQMLSHSLGRSPVLFALGSALLAPAAPGSRVSLSTAGIKTESSFLEKTPARRDEIHGPDGSVTTGDDRGFSGDK</sequence>
<feature type="compositionally biased region" description="Basic and acidic residues" evidence="1">
    <location>
        <begin position="74"/>
        <end position="83"/>
    </location>
</feature>
<feature type="compositionally biased region" description="Basic and acidic residues" evidence="1">
    <location>
        <begin position="91"/>
        <end position="100"/>
    </location>
</feature>
<protein>
    <submittedName>
        <fullName evidence="2">Uncharacterized protein</fullName>
    </submittedName>
</protein>
<evidence type="ECO:0000313" key="3">
    <source>
        <dbReference type="Proteomes" id="UP000335636"/>
    </source>
</evidence>
<reference evidence="2" key="1">
    <citation type="submission" date="2019-04" db="EMBL/GenBank/DDBJ databases">
        <authorList>
            <person name="Alioto T."/>
            <person name="Alioto T."/>
        </authorList>
    </citation>
    <scope>NUCLEOTIDE SEQUENCE [LARGE SCALE GENOMIC DNA]</scope>
</reference>
<feature type="region of interest" description="Disordered" evidence="1">
    <location>
        <begin position="70"/>
        <end position="100"/>
    </location>
</feature>
<organism evidence="2 3">
    <name type="scientific">Marmota monax</name>
    <name type="common">Woodchuck</name>
    <dbReference type="NCBI Taxonomy" id="9995"/>
    <lineage>
        <taxon>Eukaryota</taxon>
        <taxon>Metazoa</taxon>
        <taxon>Chordata</taxon>
        <taxon>Craniata</taxon>
        <taxon>Vertebrata</taxon>
        <taxon>Euteleostomi</taxon>
        <taxon>Mammalia</taxon>
        <taxon>Eutheria</taxon>
        <taxon>Euarchontoglires</taxon>
        <taxon>Glires</taxon>
        <taxon>Rodentia</taxon>
        <taxon>Sciuromorpha</taxon>
        <taxon>Sciuridae</taxon>
        <taxon>Xerinae</taxon>
        <taxon>Marmotini</taxon>
        <taxon>Marmota</taxon>
    </lineage>
</organism>
<name>A0A5E4A3G0_MARMO</name>